<comment type="caution">
    <text evidence="1">The sequence shown here is derived from an EMBL/GenBank/DDBJ whole genome shotgun (WGS) entry which is preliminary data.</text>
</comment>
<protein>
    <submittedName>
        <fullName evidence="1">Uncharacterized protein</fullName>
    </submittedName>
</protein>
<dbReference type="Proteomes" id="UP000548685">
    <property type="component" value="Unassembled WGS sequence"/>
</dbReference>
<keyword evidence="2" id="KW-1185">Reference proteome</keyword>
<dbReference type="EMBL" id="JACICE010000002">
    <property type="protein sequence ID" value="MBB3776399.1"/>
    <property type="molecule type" value="Genomic_DNA"/>
</dbReference>
<reference evidence="1 2" key="1">
    <citation type="submission" date="2020-08" db="EMBL/GenBank/DDBJ databases">
        <title>Genomic Encyclopedia of Type Strains, Phase IV (KMG-IV): sequencing the most valuable type-strain genomes for metagenomic binning, comparative biology and taxonomic classification.</title>
        <authorList>
            <person name="Goeker M."/>
        </authorList>
    </citation>
    <scope>NUCLEOTIDE SEQUENCE [LARGE SCALE GENOMIC DNA]</scope>
    <source>
        <strain evidence="1 2">DSM 8510</strain>
    </source>
</reference>
<name>A0ABR6I0F8_9SPHN</name>
<evidence type="ECO:0000313" key="2">
    <source>
        <dbReference type="Proteomes" id="UP000548685"/>
    </source>
</evidence>
<organism evidence="1 2">
    <name type="scientific">Erythrobacter ramosus</name>
    <dbReference type="NCBI Taxonomy" id="35811"/>
    <lineage>
        <taxon>Bacteria</taxon>
        <taxon>Pseudomonadati</taxon>
        <taxon>Pseudomonadota</taxon>
        <taxon>Alphaproteobacteria</taxon>
        <taxon>Sphingomonadales</taxon>
        <taxon>Erythrobacteraceae</taxon>
        <taxon>Erythrobacter/Porphyrobacter group</taxon>
        <taxon>Erythrobacter</taxon>
    </lineage>
</organism>
<sequence length="65" mass="7141">MPQCFAGESATIRVLPATTRLDCAGHMGQRRGPWGWNHERGHMDLSTNGDWQGLTTRVAGLETGF</sequence>
<accession>A0ABR6I0F8</accession>
<evidence type="ECO:0000313" key="1">
    <source>
        <dbReference type="EMBL" id="MBB3776399.1"/>
    </source>
</evidence>
<gene>
    <name evidence="1" type="ORF">FHS52_002368</name>
</gene>
<proteinExistence type="predicted"/>